<dbReference type="Proteomes" id="UP001370490">
    <property type="component" value="Unassembled WGS sequence"/>
</dbReference>
<dbReference type="InterPro" id="IPR004367">
    <property type="entry name" value="Cyclin_C-dom"/>
</dbReference>
<dbReference type="EMBL" id="JBAMMX010000017">
    <property type="protein sequence ID" value="KAK6923813.1"/>
    <property type="molecule type" value="Genomic_DNA"/>
</dbReference>
<dbReference type="PANTHER" id="PTHR10177">
    <property type="entry name" value="CYCLINS"/>
    <property type="match status" value="1"/>
</dbReference>
<dbReference type="CDD" id="cd20543">
    <property type="entry name" value="CYCLIN_AtCycD-like_rpt1"/>
    <property type="match status" value="1"/>
</dbReference>
<sequence>MGENVEIAASNLLCYENNICFDDVIDEFESPHHTHNEKIIVGINNDRSGFFIDSYPLQHDEETLCLMIDKEIEYLPRNDYLMRLRNGDLDVSLRKLAIDWIWKASSHYGFGPLCFCLSVNYMDRFLSIYEFPRGKAWTVQLLAVACLSLAAKLEETTMPLSVDLQVGDPKFVFEGKTIQRMEVLVMGTLKWRLQALTSLSFIDYFLTKINDDQYALCSSVPKAIQLIICTIKVIDFLEFKPSEIAAAVAIAVSGEVQTMGIEKFISCFINIEKGRVLKCAELIKNLSQISSKIGGEEGSVRVVSSVPESPIGVLDVGCMSMSYKSDELTTVGSCANSSHNSPDNKRRKLDF</sequence>
<evidence type="ECO:0000256" key="4">
    <source>
        <dbReference type="ARBA" id="ARBA00023306"/>
    </source>
</evidence>
<dbReference type="SMART" id="SM00385">
    <property type="entry name" value="CYCLIN"/>
    <property type="match status" value="1"/>
</dbReference>
<feature type="domain" description="Cyclin-like" evidence="6">
    <location>
        <begin position="99"/>
        <end position="187"/>
    </location>
</feature>
<reference evidence="7 8" key="1">
    <citation type="submission" date="2023-12" db="EMBL/GenBank/DDBJ databases">
        <title>A high-quality genome assembly for Dillenia turbinata (Dilleniales).</title>
        <authorList>
            <person name="Chanderbali A."/>
        </authorList>
    </citation>
    <scope>NUCLEOTIDE SEQUENCE [LARGE SCALE GENOMIC DNA]</scope>
    <source>
        <strain evidence="7">LSX21</strain>
        <tissue evidence="7">Leaf</tissue>
    </source>
</reference>
<dbReference type="GO" id="GO:0051301">
    <property type="term" value="P:cell division"/>
    <property type="evidence" value="ECO:0007669"/>
    <property type="project" value="UniProtKB-KW"/>
</dbReference>
<keyword evidence="3 5" id="KW-0195">Cyclin</keyword>
<evidence type="ECO:0000256" key="1">
    <source>
        <dbReference type="ARBA" id="ARBA00009065"/>
    </source>
</evidence>
<dbReference type="Gene3D" id="1.10.472.10">
    <property type="entry name" value="Cyclin-like"/>
    <property type="match status" value="2"/>
</dbReference>
<dbReference type="SUPFAM" id="SSF47954">
    <property type="entry name" value="Cyclin-like"/>
    <property type="match status" value="2"/>
</dbReference>
<dbReference type="InterPro" id="IPR039361">
    <property type="entry name" value="Cyclin"/>
</dbReference>
<protein>
    <submittedName>
        <fullName evidence="7">Cyclin, N-terminal</fullName>
    </submittedName>
</protein>
<evidence type="ECO:0000256" key="5">
    <source>
        <dbReference type="RuleBase" id="RU000383"/>
    </source>
</evidence>
<comment type="caution">
    <text evidence="7">The sequence shown here is derived from an EMBL/GenBank/DDBJ whole genome shotgun (WGS) entry which is preliminary data.</text>
</comment>
<evidence type="ECO:0000256" key="2">
    <source>
        <dbReference type="ARBA" id="ARBA00022618"/>
    </source>
</evidence>
<keyword evidence="4" id="KW-0131">Cell cycle</keyword>
<organism evidence="7 8">
    <name type="scientific">Dillenia turbinata</name>
    <dbReference type="NCBI Taxonomy" id="194707"/>
    <lineage>
        <taxon>Eukaryota</taxon>
        <taxon>Viridiplantae</taxon>
        <taxon>Streptophyta</taxon>
        <taxon>Embryophyta</taxon>
        <taxon>Tracheophyta</taxon>
        <taxon>Spermatophyta</taxon>
        <taxon>Magnoliopsida</taxon>
        <taxon>eudicotyledons</taxon>
        <taxon>Gunneridae</taxon>
        <taxon>Pentapetalae</taxon>
        <taxon>Dilleniales</taxon>
        <taxon>Dilleniaceae</taxon>
        <taxon>Dillenia</taxon>
    </lineage>
</organism>
<dbReference type="AlphaFoldDB" id="A0AAN8UVH8"/>
<dbReference type="FunFam" id="1.10.472.10:FF:000040">
    <property type="entry name" value="D6-type cyclin"/>
    <property type="match status" value="1"/>
</dbReference>
<gene>
    <name evidence="7" type="ORF">RJ641_010013</name>
</gene>
<dbReference type="Pfam" id="PF02984">
    <property type="entry name" value="Cyclin_C"/>
    <property type="match status" value="1"/>
</dbReference>
<evidence type="ECO:0000256" key="3">
    <source>
        <dbReference type="ARBA" id="ARBA00023127"/>
    </source>
</evidence>
<comment type="similarity">
    <text evidence="1">Belongs to the cyclin family. Cyclin D subfamily.</text>
</comment>
<proteinExistence type="inferred from homology"/>
<keyword evidence="2" id="KW-0132">Cell division</keyword>
<accession>A0AAN8UVH8</accession>
<keyword evidence="8" id="KW-1185">Reference proteome</keyword>
<evidence type="ECO:0000313" key="8">
    <source>
        <dbReference type="Proteomes" id="UP001370490"/>
    </source>
</evidence>
<dbReference type="InterPro" id="IPR048258">
    <property type="entry name" value="Cyclins_cyclin-box"/>
</dbReference>
<evidence type="ECO:0000259" key="6">
    <source>
        <dbReference type="SMART" id="SM00385"/>
    </source>
</evidence>
<dbReference type="FunFam" id="1.10.472.10:FF:000034">
    <property type="entry name" value="D2/4-type cyclin"/>
    <property type="match status" value="1"/>
</dbReference>
<dbReference type="InterPro" id="IPR036915">
    <property type="entry name" value="Cyclin-like_sf"/>
</dbReference>
<evidence type="ECO:0000313" key="7">
    <source>
        <dbReference type="EMBL" id="KAK6923813.1"/>
    </source>
</evidence>
<name>A0AAN8UVH8_9MAGN</name>
<dbReference type="PROSITE" id="PS00292">
    <property type="entry name" value="CYCLINS"/>
    <property type="match status" value="1"/>
</dbReference>
<dbReference type="InterPro" id="IPR013763">
    <property type="entry name" value="Cyclin-like_dom"/>
</dbReference>
<dbReference type="InterPro" id="IPR006671">
    <property type="entry name" value="Cyclin_N"/>
</dbReference>
<dbReference type="Pfam" id="PF00134">
    <property type="entry name" value="Cyclin_N"/>
    <property type="match status" value="1"/>
</dbReference>